<reference evidence="2" key="1">
    <citation type="submission" date="2021-11" db="EMBL/GenBank/DDBJ databases">
        <title>Genome sequence.</title>
        <authorList>
            <person name="Sun Q."/>
        </authorList>
    </citation>
    <scope>NUCLEOTIDE SEQUENCE</scope>
    <source>
        <strain evidence="2">JC740</strain>
    </source>
</reference>
<dbReference type="EMBL" id="JAJKFW010000025">
    <property type="protein sequence ID" value="MCC9643604.1"/>
    <property type="molecule type" value="Genomic_DNA"/>
</dbReference>
<dbReference type="InterPro" id="IPR012373">
    <property type="entry name" value="Ferrdict_sens_TM"/>
</dbReference>
<dbReference type="Proteomes" id="UP001430306">
    <property type="component" value="Unassembled WGS sequence"/>
</dbReference>
<dbReference type="RefSeq" id="WP_230274555.1">
    <property type="nucleotide sequence ID" value="NZ_JAJKFW010000025.1"/>
</dbReference>
<protein>
    <submittedName>
        <fullName evidence="2">FecR family protein</fullName>
    </submittedName>
</protein>
<evidence type="ECO:0000313" key="3">
    <source>
        <dbReference type="Proteomes" id="UP001430306"/>
    </source>
</evidence>
<dbReference type="Pfam" id="PF04773">
    <property type="entry name" value="FecR"/>
    <property type="match status" value="1"/>
</dbReference>
<evidence type="ECO:0000259" key="1">
    <source>
        <dbReference type="Pfam" id="PF04773"/>
    </source>
</evidence>
<name>A0ABS8NJ79_9BACT</name>
<feature type="domain" description="FecR protein" evidence="1">
    <location>
        <begin position="148"/>
        <end position="229"/>
    </location>
</feature>
<organism evidence="2 3">
    <name type="scientific">Rhodopirellula halodulae</name>
    <dbReference type="NCBI Taxonomy" id="2894198"/>
    <lineage>
        <taxon>Bacteria</taxon>
        <taxon>Pseudomonadati</taxon>
        <taxon>Planctomycetota</taxon>
        <taxon>Planctomycetia</taxon>
        <taxon>Pirellulales</taxon>
        <taxon>Pirellulaceae</taxon>
        <taxon>Rhodopirellula</taxon>
    </lineage>
</organism>
<accession>A0ABS8NJ79</accession>
<dbReference type="PANTHER" id="PTHR30273:SF2">
    <property type="entry name" value="PROTEIN FECR"/>
    <property type="match status" value="1"/>
</dbReference>
<dbReference type="PANTHER" id="PTHR30273">
    <property type="entry name" value="PERIPLASMIC SIGNAL SENSOR AND SIGMA FACTOR ACTIVATOR FECR-RELATED"/>
    <property type="match status" value="1"/>
</dbReference>
<proteinExistence type="predicted"/>
<comment type="caution">
    <text evidence="2">The sequence shown here is derived from an EMBL/GenBank/DDBJ whole genome shotgun (WGS) entry which is preliminary data.</text>
</comment>
<dbReference type="InterPro" id="IPR006860">
    <property type="entry name" value="FecR"/>
</dbReference>
<sequence>MKPQDDDARFRDLRDAFLDGRLKEDEASELESLTMASEKRVREFSEMAGLHGELCLLGIEGRDSLASNESENQTTNASSTGQKVALAVGLAATLLVALGLWKTSPVRTSANNTFAVLETTVECLWQTSTVPLVEGQRLGAARLQLASGFASLRFDNQTQVNLEGPAELHIIDAMHCRLASGTVVVTVRDGMRGFVVDTPNGRLTDQGTSFGVSVKPAGEAMVEVFDGKVDLEVRETGQTQRLTERSSAWLLPQQILPPSDYSVPNDTDFRQMTQIITAQGLGADQWIQRDPNERKGPEDLLLVKKSDELHEFDRQIRLRFDLRGLENLPIQLGSLQLTATPSGLGFASRTPDSTFSVYGRTLDPDADLAPLTATPWIDPPIDSSDWSLMHRFVIPKGVQSGAHVIESPQLVELLRRSQTGIIELLIVRDTQETLGGGLVHAFASSRHETLPGPTLRVWQSLDNNATNQSPNED</sequence>
<keyword evidence="3" id="KW-1185">Reference proteome</keyword>
<dbReference type="Gene3D" id="2.60.120.1440">
    <property type="match status" value="1"/>
</dbReference>
<evidence type="ECO:0000313" key="2">
    <source>
        <dbReference type="EMBL" id="MCC9643604.1"/>
    </source>
</evidence>
<gene>
    <name evidence="2" type="ORF">LOC71_15065</name>
</gene>